<sequence length="335" mass="36356">MRMIVRVTSDMHHGRRFWLRTGQKVDVGSAESAEKVFPRSGLLPNHFRMECGFSDCTLTALGGLTLCNGVPVGQSTLADGDRIEAGQMQFDVEISGAKKASAAANSVQRASASPTTRTGKGQLDNDDGGVWHIVRASDQATLLQATPTGDNDPLTRYRSMIAATDPAASIRVFQLMPPGALISQDALVSQDAAHADAAATRIFVAQHLRGEDQERLSVSLHQILDPLEHLPPDRLQGIVGWITRCDDDAIARVLGLAAQGRGAPLERPHPEWMLCSADPAELSQLLADCSASFLDNLVDGFDLVWVQCGDPPQYFVLVKTDFSGFFHFEPQQSRR</sequence>
<dbReference type="RefSeq" id="WP_419580353.1">
    <property type="nucleotide sequence ID" value="NZ_CP036432.1"/>
</dbReference>
<evidence type="ECO:0000313" key="2">
    <source>
        <dbReference type="EMBL" id="QDV86123.1"/>
    </source>
</evidence>
<dbReference type="Gene3D" id="2.60.200.20">
    <property type="match status" value="1"/>
</dbReference>
<proteinExistence type="predicted"/>
<name>A0ABX5XVR7_9BACT</name>
<evidence type="ECO:0008006" key="4">
    <source>
        <dbReference type="Google" id="ProtNLM"/>
    </source>
</evidence>
<feature type="region of interest" description="Disordered" evidence="1">
    <location>
        <begin position="103"/>
        <end position="126"/>
    </location>
</feature>
<protein>
    <recommendedName>
        <fullName evidence="4">FHA domain protein</fullName>
    </recommendedName>
</protein>
<organism evidence="2 3">
    <name type="scientific">Stieleria magnilauensis</name>
    <dbReference type="NCBI Taxonomy" id="2527963"/>
    <lineage>
        <taxon>Bacteria</taxon>
        <taxon>Pseudomonadati</taxon>
        <taxon>Planctomycetota</taxon>
        <taxon>Planctomycetia</taxon>
        <taxon>Pirellulales</taxon>
        <taxon>Pirellulaceae</taxon>
        <taxon>Stieleria</taxon>
    </lineage>
</organism>
<gene>
    <name evidence="2" type="ORF">TBK1r_51410</name>
</gene>
<dbReference type="CDD" id="cd00060">
    <property type="entry name" value="FHA"/>
    <property type="match status" value="1"/>
</dbReference>
<evidence type="ECO:0000313" key="3">
    <source>
        <dbReference type="Proteomes" id="UP000318081"/>
    </source>
</evidence>
<evidence type="ECO:0000256" key="1">
    <source>
        <dbReference type="SAM" id="MobiDB-lite"/>
    </source>
</evidence>
<reference evidence="2 3" key="1">
    <citation type="submission" date="2019-02" db="EMBL/GenBank/DDBJ databases">
        <title>Deep-cultivation of Planctomycetes and their phenomic and genomic characterization uncovers novel biology.</title>
        <authorList>
            <person name="Wiegand S."/>
            <person name="Jogler M."/>
            <person name="Boedeker C."/>
            <person name="Pinto D."/>
            <person name="Vollmers J."/>
            <person name="Rivas-Marin E."/>
            <person name="Kohn T."/>
            <person name="Peeters S.H."/>
            <person name="Heuer A."/>
            <person name="Rast P."/>
            <person name="Oberbeckmann S."/>
            <person name="Bunk B."/>
            <person name="Jeske O."/>
            <person name="Meyerdierks A."/>
            <person name="Storesund J.E."/>
            <person name="Kallscheuer N."/>
            <person name="Luecker S."/>
            <person name="Lage O.M."/>
            <person name="Pohl T."/>
            <person name="Merkel B.J."/>
            <person name="Hornburger P."/>
            <person name="Mueller R.-W."/>
            <person name="Bruemmer F."/>
            <person name="Labrenz M."/>
            <person name="Spormann A.M."/>
            <person name="Op den Camp H."/>
            <person name="Overmann J."/>
            <person name="Amann R."/>
            <person name="Jetten M.S.M."/>
            <person name="Mascher T."/>
            <person name="Medema M.H."/>
            <person name="Devos D.P."/>
            <person name="Kaster A.-K."/>
            <person name="Ovreas L."/>
            <person name="Rohde M."/>
            <person name="Galperin M.Y."/>
            <person name="Jogler C."/>
        </authorList>
    </citation>
    <scope>NUCLEOTIDE SEQUENCE [LARGE SCALE GENOMIC DNA]</scope>
    <source>
        <strain evidence="2 3">TBK1r</strain>
    </source>
</reference>
<dbReference type="EMBL" id="CP036432">
    <property type="protein sequence ID" value="QDV86123.1"/>
    <property type="molecule type" value="Genomic_DNA"/>
</dbReference>
<dbReference type="Proteomes" id="UP000318081">
    <property type="component" value="Chromosome"/>
</dbReference>
<accession>A0ABX5XVR7</accession>
<feature type="compositionally biased region" description="Polar residues" evidence="1">
    <location>
        <begin position="105"/>
        <end position="119"/>
    </location>
</feature>
<keyword evidence="3" id="KW-1185">Reference proteome</keyword>